<feature type="transmembrane region" description="Helical" evidence="2">
    <location>
        <begin position="111"/>
        <end position="132"/>
    </location>
</feature>
<feature type="transmembrane region" description="Helical" evidence="2">
    <location>
        <begin position="190"/>
        <end position="209"/>
    </location>
</feature>
<reference evidence="5 6" key="1">
    <citation type="journal article" date="2014" name="Genome Announc.">
        <title>Draft genome sequences of eight enterohepatic helicobacter species isolated from both laboratory and wild rodents.</title>
        <authorList>
            <person name="Sheh A."/>
            <person name="Shen Z."/>
            <person name="Fox J.G."/>
        </authorList>
    </citation>
    <scope>NUCLEOTIDE SEQUENCE [LARGE SCALE GENOMIC DNA]</scope>
    <source>
        <strain evidence="5 6">MIT 98-6810</strain>
    </source>
</reference>
<reference evidence="4" key="2">
    <citation type="submission" date="2015-11" db="EMBL/GenBank/DDBJ databases">
        <authorList>
            <person name="Zhang Y."/>
            <person name="Guo Z."/>
        </authorList>
    </citation>
    <scope>NUCLEOTIDE SEQUENCE</scope>
    <source>
        <strain evidence="4">1</strain>
    </source>
</reference>
<dbReference type="GO" id="GO:0004190">
    <property type="term" value="F:aspartic-type endopeptidase activity"/>
    <property type="evidence" value="ECO:0007669"/>
    <property type="project" value="InterPro"/>
</dbReference>
<dbReference type="OrthoDB" id="5325762at2"/>
<keyword evidence="2" id="KW-0472">Membrane</keyword>
<feature type="transmembrane region" description="Helical" evidence="2">
    <location>
        <begin position="44"/>
        <end position="77"/>
    </location>
</feature>
<feature type="transmembrane region" description="Helical" evidence="2">
    <location>
        <begin position="6"/>
        <end position="23"/>
    </location>
</feature>
<reference evidence="7" key="3">
    <citation type="submission" date="2015-11" db="EMBL/GenBank/DDBJ databases">
        <authorList>
            <person name="Anvar S.Y."/>
        </authorList>
    </citation>
    <scope>NUCLEOTIDE SEQUENCE [LARGE SCALE GENOMIC DNA]</scope>
</reference>
<accession>A0A099UE11</accession>
<dbReference type="PANTHER" id="PTHR30487:SF0">
    <property type="entry name" value="PREPILIN LEADER PEPTIDASE_N-METHYLTRANSFERASE-RELATED"/>
    <property type="match status" value="1"/>
</dbReference>
<organism evidence="4 7">
    <name type="scientific">Helicobacter typhlonius</name>
    <dbReference type="NCBI Taxonomy" id="76936"/>
    <lineage>
        <taxon>Bacteria</taxon>
        <taxon>Pseudomonadati</taxon>
        <taxon>Campylobacterota</taxon>
        <taxon>Epsilonproteobacteria</taxon>
        <taxon>Campylobacterales</taxon>
        <taxon>Helicobacteraceae</taxon>
        <taxon>Helicobacter</taxon>
    </lineage>
</organism>
<dbReference type="Proteomes" id="UP000064525">
    <property type="component" value="Chromosome I"/>
</dbReference>
<keyword evidence="2" id="KW-0812">Transmembrane</keyword>
<dbReference type="RefSeq" id="WP_034326823.1">
    <property type="nucleotide sequence ID" value="NZ_CATIHJ010000010.1"/>
</dbReference>
<dbReference type="PANTHER" id="PTHR30487">
    <property type="entry name" value="TYPE 4 PREPILIN-LIKE PROTEINS LEADER PEPTIDE-PROCESSING ENZYME"/>
    <property type="match status" value="1"/>
</dbReference>
<feature type="domain" description="Prepilin type IV endopeptidase peptidase" evidence="3">
    <location>
        <begin position="66"/>
        <end position="177"/>
    </location>
</feature>
<comment type="similarity">
    <text evidence="1">Belongs to the peptidase A24 family.</text>
</comment>
<dbReference type="AlphaFoldDB" id="A0A099UE11"/>
<feature type="transmembrane region" description="Helical" evidence="2">
    <location>
        <begin position="83"/>
        <end position="102"/>
    </location>
</feature>
<keyword evidence="2" id="KW-1133">Transmembrane helix</keyword>
<dbReference type="EMBL" id="LN907858">
    <property type="protein sequence ID" value="CUU40497.1"/>
    <property type="molecule type" value="Genomic_DNA"/>
</dbReference>
<evidence type="ECO:0000313" key="5">
    <source>
        <dbReference type="EMBL" id="TLD79303.1"/>
    </source>
</evidence>
<dbReference type="Proteomes" id="UP000029925">
    <property type="component" value="Unassembled WGS sequence"/>
</dbReference>
<dbReference type="InterPro" id="IPR050882">
    <property type="entry name" value="Prepilin_peptidase/N-MTase"/>
</dbReference>
<dbReference type="GO" id="GO:0005886">
    <property type="term" value="C:plasma membrane"/>
    <property type="evidence" value="ECO:0007669"/>
    <property type="project" value="TreeGrafter"/>
</dbReference>
<evidence type="ECO:0000313" key="6">
    <source>
        <dbReference type="Proteomes" id="UP000029925"/>
    </source>
</evidence>
<proteinExistence type="inferred from homology"/>
<dbReference type="Gene3D" id="1.20.120.1220">
    <property type="match status" value="1"/>
</dbReference>
<dbReference type="KEGG" id="hty:BN2458_PEG1614"/>
<feature type="transmembrane region" description="Helical" evidence="2">
    <location>
        <begin position="152"/>
        <end position="183"/>
    </location>
</feature>
<name>A0A099UE11_9HELI</name>
<gene>
    <name evidence="4" type="ORF">BN2458_PEG1614</name>
    <name evidence="5" type="ORF">LS75_002370</name>
</gene>
<evidence type="ECO:0000259" key="3">
    <source>
        <dbReference type="Pfam" id="PF01478"/>
    </source>
</evidence>
<dbReference type="EMBL" id="JRPF02000002">
    <property type="protein sequence ID" value="TLD79303.1"/>
    <property type="molecule type" value="Genomic_DNA"/>
</dbReference>
<keyword evidence="6" id="KW-1185">Reference proteome</keyword>
<dbReference type="GO" id="GO:0006465">
    <property type="term" value="P:signal peptide processing"/>
    <property type="evidence" value="ECO:0007669"/>
    <property type="project" value="TreeGrafter"/>
</dbReference>
<dbReference type="STRING" id="76936.BN2458_PEG1614"/>
<dbReference type="InterPro" id="IPR000045">
    <property type="entry name" value="Prepilin_IV_endopep_pep"/>
</dbReference>
<dbReference type="PATRIC" id="fig|76936.10.peg.1575"/>
<evidence type="ECO:0000256" key="2">
    <source>
        <dbReference type="SAM" id="Phobius"/>
    </source>
</evidence>
<sequence length="213" mass="23702">MSIFIALSLCYGFVGAILIALYAEQREQNASLLHFLASTQYRIYFLILSLCSFGVLMWQGVGVSYAILMFLFVLGIIDIKCLAIPDVLNFSLLFICVIYAFLDSSMIGDSFVYRVLLGFGVGGIFFVLKAFYQSLSDRDIIGEADIIVLSSLGIAFGAINAFVSVFLGSIAALVYALILYLFFKRSLFSLKLPFCFFIFLGTMVNFIWIEIGI</sequence>
<evidence type="ECO:0000313" key="4">
    <source>
        <dbReference type="EMBL" id="CUU40497.1"/>
    </source>
</evidence>
<evidence type="ECO:0000256" key="1">
    <source>
        <dbReference type="ARBA" id="ARBA00005801"/>
    </source>
</evidence>
<dbReference type="Pfam" id="PF01478">
    <property type="entry name" value="Peptidase_A24"/>
    <property type="match status" value="1"/>
</dbReference>
<evidence type="ECO:0000313" key="7">
    <source>
        <dbReference type="Proteomes" id="UP000064525"/>
    </source>
</evidence>
<protein>
    <submittedName>
        <fullName evidence="4 5">Peptidase</fullName>
    </submittedName>
</protein>